<name>A0A5B7JG22_PORTR</name>
<feature type="compositionally biased region" description="Polar residues" evidence="1">
    <location>
        <begin position="77"/>
        <end position="88"/>
    </location>
</feature>
<comment type="caution">
    <text evidence="2">The sequence shown here is derived from an EMBL/GenBank/DDBJ whole genome shotgun (WGS) entry which is preliminary data.</text>
</comment>
<reference evidence="2 3" key="1">
    <citation type="submission" date="2019-05" db="EMBL/GenBank/DDBJ databases">
        <title>Another draft genome of Portunus trituberculatus and its Hox gene families provides insights of decapod evolution.</title>
        <authorList>
            <person name="Jeong J.-H."/>
            <person name="Song I."/>
            <person name="Kim S."/>
            <person name="Choi T."/>
            <person name="Kim D."/>
            <person name="Ryu S."/>
            <person name="Kim W."/>
        </authorList>
    </citation>
    <scope>NUCLEOTIDE SEQUENCE [LARGE SCALE GENOMIC DNA]</scope>
    <source>
        <tissue evidence="2">Muscle</tissue>
    </source>
</reference>
<evidence type="ECO:0000313" key="2">
    <source>
        <dbReference type="EMBL" id="MPC92307.1"/>
    </source>
</evidence>
<feature type="compositionally biased region" description="Low complexity" evidence="1">
    <location>
        <begin position="44"/>
        <end position="62"/>
    </location>
</feature>
<dbReference type="Proteomes" id="UP000324222">
    <property type="component" value="Unassembled WGS sequence"/>
</dbReference>
<dbReference type="EMBL" id="VSRR010090777">
    <property type="protein sequence ID" value="MPC92307.1"/>
    <property type="molecule type" value="Genomic_DNA"/>
</dbReference>
<dbReference type="AlphaFoldDB" id="A0A5B7JG22"/>
<proteinExistence type="predicted"/>
<feature type="region of interest" description="Disordered" evidence="1">
    <location>
        <begin position="21"/>
        <end position="88"/>
    </location>
</feature>
<sequence>MLASVGRKRFLTVMSEAYQARHDAAPHSHHHRIPPHATPRPRLTTQNNTNNTNNTSSSSTITTKRRVQEDKRRCKHNLTQQNSKAPID</sequence>
<accession>A0A5B7JG22</accession>
<organism evidence="2 3">
    <name type="scientific">Portunus trituberculatus</name>
    <name type="common">Swimming crab</name>
    <name type="synonym">Neptunus trituberculatus</name>
    <dbReference type="NCBI Taxonomy" id="210409"/>
    <lineage>
        <taxon>Eukaryota</taxon>
        <taxon>Metazoa</taxon>
        <taxon>Ecdysozoa</taxon>
        <taxon>Arthropoda</taxon>
        <taxon>Crustacea</taxon>
        <taxon>Multicrustacea</taxon>
        <taxon>Malacostraca</taxon>
        <taxon>Eumalacostraca</taxon>
        <taxon>Eucarida</taxon>
        <taxon>Decapoda</taxon>
        <taxon>Pleocyemata</taxon>
        <taxon>Brachyura</taxon>
        <taxon>Eubrachyura</taxon>
        <taxon>Portunoidea</taxon>
        <taxon>Portunidae</taxon>
        <taxon>Portuninae</taxon>
        <taxon>Portunus</taxon>
    </lineage>
</organism>
<evidence type="ECO:0000256" key="1">
    <source>
        <dbReference type="SAM" id="MobiDB-lite"/>
    </source>
</evidence>
<protein>
    <submittedName>
        <fullName evidence="2">Uncharacterized protein</fullName>
    </submittedName>
</protein>
<keyword evidence="3" id="KW-1185">Reference proteome</keyword>
<gene>
    <name evidence="2" type="ORF">E2C01_087387</name>
</gene>
<evidence type="ECO:0000313" key="3">
    <source>
        <dbReference type="Proteomes" id="UP000324222"/>
    </source>
</evidence>